<keyword evidence="2" id="KW-0472">Membrane</keyword>
<accession>A0A9D4R4T2</accession>
<keyword evidence="2" id="KW-1133">Transmembrane helix</keyword>
<comment type="caution">
    <text evidence="4">The sequence shown here is derived from an EMBL/GenBank/DDBJ whole genome shotgun (WGS) entry which is preliminary data.</text>
</comment>
<protein>
    <recommendedName>
        <fullName evidence="3">Mutator-like transposase domain-containing protein</fullName>
    </recommendedName>
</protein>
<reference evidence="4" key="2">
    <citation type="submission" date="2020-11" db="EMBL/GenBank/DDBJ databases">
        <authorList>
            <person name="McCartney M.A."/>
            <person name="Auch B."/>
            <person name="Kono T."/>
            <person name="Mallez S."/>
            <person name="Becker A."/>
            <person name="Gohl D.M."/>
            <person name="Silverstein K.A.T."/>
            <person name="Koren S."/>
            <person name="Bechman K.B."/>
            <person name="Herman A."/>
            <person name="Abrahante J.E."/>
            <person name="Garbe J."/>
        </authorList>
    </citation>
    <scope>NUCLEOTIDE SEQUENCE</scope>
    <source>
        <strain evidence="4">Duluth1</strain>
        <tissue evidence="4">Whole animal</tissue>
    </source>
</reference>
<organism evidence="4 5">
    <name type="scientific">Dreissena polymorpha</name>
    <name type="common">Zebra mussel</name>
    <name type="synonym">Mytilus polymorpha</name>
    <dbReference type="NCBI Taxonomy" id="45954"/>
    <lineage>
        <taxon>Eukaryota</taxon>
        <taxon>Metazoa</taxon>
        <taxon>Spiralia</taxon>
        <taxon>Lophotrochozoa</taxon>
        <taxon>Mollusca</taxon>
        <taxon>Bivalvia</taxon>
        <taxon>Autobranchia</taxon>
        <taxon>Heteroconchia</taxon>
        <taxon>Euheterodonta</taxon>
        <taxon>Imparidentia</taxon>
        <taxon>Neoheterodontei</taxon>
        <taxon>Myida</taxon>
        <taxon>Dreissenoidea</taxon>
        <taxon>Dreissenidae</taxon>
        <taxon>Dreissena</taxon>
    </lineage>
</organism>
<evidence type="ECO:0000313" key="4">
    <source>
        <dbReference type="EMBL" id="KAH3853215.1"/>
    </source>
</evidence>
<evidence type="ECO:0000313" key="5">
    <source>
        <dbReference type="Proteomes" id="UP000828390"/>
    </source>
</evidence>
<dbReference type="InterPro" id="IPR049012">
    <property type="entry name" value="Mutator_transp_dom"/>
</dbReference>
<reference evidence="4" key="1">
    <citation type="journal article" date="2019" name="bioRxiv">
        <title>The Genome of the Zebra Mussel, Dreissena polymorpha: A Resource for Invasive Species Research.</title>
        <authorList>
            <person name="McCartney M.A."/>
            <person name="Auch B."/>
            <person name="Kono T."/>
            <person name="Mallez S."/>
            <person name="Zhang Y."/>
            <person name="Obille A."/>
            <person name="Becker A."/>
            <person name="Abrahante J.E."/>
            <person name="Garbe J."/>
            <person name="Badalamenti J.P."/>
            <person name="Herman A."/>
            <person name="Mangelson H."/>
            <person name="Liachko I."/>
            <person name="Sullivan S."/>
            <person name="Sone E.D."/>
            <person name="Koren S."/>
            <person name="Silverstein K.A.T."/>
            <person name="Beckman K.B."/>
            <person name="Gohl D.M."/>
        </authorList>
    </citation>
    <scope>NUCLEOTIDE SEQUENCE</scope>
    <source>
        <strain evidence="4">Duluth1</strain>
        <tissue evidence="4">Whole animal</tissue>
    </source>
</reference>
<feature type="transmembrane region" description="Helical" evidence="2">
    <location>
        <begin position="378"/>
        <end position="403"/>
    </location>
</feature>
<gene>
    <name evidence="4" type="ORF">DPMN_095737</name>
</gene>
<feature type="domain" description="Mutator-like transposase" evidence="3">
    <location>
        <begin position="118"/>
        <end position="243"/>
    </location>
</feature>
<dbReference type="Proteomes" id="UP000828390">
    <property type="component" value="Unassembled WGS sequence"/>
</dbReference>
<proteinExistence type="predicted"/>
<dbReference type="AlphaFoldDB" id="A0A9D4R4T2"/>
<dbReference type="Pfam" id="PF20700">
    <property type="entry name" value="Mutator"/>
    <property type="match status" value="1"/>
</dbReference>
<sequence>MQLYCNLFALYTRELNPMSTYKFDSSVFAFVLIEKHFQDSIPLNSDPDLEIVVRLGDSVANDVLNACNRSRDPLVLHFKLRPRQAVPQSENQSATIGNSENISDNENIVVHKTQLGTFFECIGNHSCDQPSLDYNITDRKGLCVDIKVSCNICDFCIDEIPLYTSIPQKHGNPLEVLNISLLLPVLCSKLGKSDLQACLNIQVPDKRGMQRKLNTVADQVEVMGRQQLVKNQEYVRHIANLAGVFRVTACLACHVDGKPMCYDRDQQMCCKGRLHPRVENGHEKRCCNGTVYASHFQQCCDGIVYMQSNTSVQCVNGTTEQNCPHGSFSVNCSQPCHCLEGTCDKVTGACENGTCEEGWKGTACNETIAKAMIDSTTFILFVFWWVYISAVAVISSVICFHCVRLERLKRRRAQKAVQPNQLQSSNKPQVGEVRKYDMQVDTHNAEAKEEENDDNNVVNSLDIVI</sequence>
<evidence type="ECO:0000259" key="3">
    <source>
        <dbReference type="Pfam" id="PF20700"/>
    </source>
</evidence>
<keyword evidence="2" id="KW-0812">Transmembrane</keyword>
<keyword evidence="5" id="KW-1185">Reference proteome</keyword>
<evidence type="ECO:0000256" key="2">
    <source>
        <dbReference type="SAM" id="Phobius"/>
    </source>
</evidence>
<dbReference type="EMBL" id="JAIWYP010000003">
    <property type="protein sequence ID" value="KAH3853215.1"/>
    <property type="molecule type" value="Genomic_DNA"/>
</dbReference>
<name>A0A9D4R4T2_DREPO</name>
<feature type="region of interest" description="Disordered" evidence="1">
    <location>
        <begin position="445"/>
        <end position="465"/>
    </location>
</feature>
<evidence type="ECO:0000256" key="1">
    <source>
        <dbReference type="SAM" id="MobiDB-lite"/>
    </source>
</evidence>